<gene>
    <name evidence="2" type="ORF">SPHINGO8BC_10038</name>
</gene>
<organism evidence="2 3">
    <name type="scientific">Sphingobacterium multivorum</name>
    <dbReference type="NCBI Taxonomy" id="28454"/>
    <lineage>
        <taxon>Bacteria</taxon>
        <taxon>Pseudomonadati</taxon>
        <taxon>Bacteroidota</taxon>
        <taxon>Sphingobacteriia</taxon>
        <taxon>Sphingobacteriales</taxon>
        <taxon>Sphingobacteriaceae</taxon>
        <taxon>Sphingobacterium</taxon>
    </lineage>
</organism>
<dbReference type="InterPro" id="IPR029063">
    <property type="entry name" value="SAM-dependent_MTases_sf"/>
</dbReference>
<reference evidence="2 3" key="1">
    <citation type="submission" date="2019-10" db="EMBL/GenBank/DDBJ databases">
        <authorList>
            <person name="Karimi E."/>
        </authorList>
    </citation>
    <scope>NUCLEOTIDE SEQUENCE [LARGE SCALE GENOMIC DNA]</scope>
    <source>
        <strain evidence="2">Sphingobacterium sp. 8BC</strain>
    </source>
</reference>
<dbReference type="AlphaFoldDB" id="A0A653XJV7"/>
<dbReference type="CDD" id="cd02440">
    <property type="entry name" value="AdoMet_MTases"/>
    <property type="match status" value="1"/>
</dbReference>
<evidence type="ECO:0000259" key="1">
    <source>
        <dbReference type="Pfam" id="PF08241"/>
    </source>
</evidence>
<feature type="domain" description="Methyltransferase type 11" evidence="1">
    <location>
        <begin position="73"/>
        <end position="157"/>
    </location>
</feature>
<accession>A0A653XJV7</accession>
<dbReference type="Proteomes" id="UP000432350">
    <property type="component" value="Unassembled WGS sequence"/>
</dbReference>
<sequence>MENNLRKQDQFNEHSYDLHANWYNTLYPEKEQKIKVIKSLNSYKGSINHWLQELFFKCLEPFTKDKNAKWLTLGDAYGHDARYLLDQNIHNVTASDLDDSFLKVSHEQEFIKDFSAQNAESLTLEDNSVDYILCKESYHHFPRPYAALYEMIRVARKAIIIIEPQDPISKMPALLYLANLLGRINDRMINKIWKNRFSHETVGNFVYKVSEREFEKFAAGLNLPLIAIKKLNPNFWFPGSEHIKADRKEKVFRGILFRKKIRDFFSNWGVLPSQTLSIAVFKNMPNESLKKSLTKEGYRLVEIPKNPHIKNPYY</sequence>
<keyword evidence="2" id="KW-0808">Transferase</keyword>
<dbReference type="Gene3D" id="3.40.50.150">
    <property type="entry name" value="Vaccinia Virus protein VP39"/>
    <property type="match status" value="1"/>
</dbReference>
<dbReference type="GO" id="GO:0008757">
    <property type="term" value="F:S-adenosylmethionine-dependent methyltransferase activity"/>
    <property type="evidence" value="ECO:0007669"/>
    <property type="project" value="InterPro"/>
</dbReference>
<dbReference type="GO" id="GO:0032259">
    <property type="term" value="P:methylation"/>
    <property type="evidence" value="ECO:0007669"/>
    <property type="project" value="UniProtKB-KW"/>
</dbReference>
<evidence type="ECO:0000313" key="3">
    <source>
        <dbReference type="Proteomes" id="UP000432350"/>
    </source>
</evidence>
<dbReference type="Pfam" id="PF08241">
    <property type="entry name" value="Methyltransf_11"/>
    <property type="match status" value="1"/>
</dbReference>
<name>A0A653XJV7_SPHMU</name>
<evidence type="ECO:0000313" key="2">
    <source>
        <dbReference type="EMBL" id="VXC30361.1"/>
    </source>
</evidence>
<keyword evidence="2" id="KW-0489">Methyltransferase</keyword>
<dbReference type="EMBL" id="CABWMV010000001">
    <property type="protein sequence ID" value="VXC30361.1"/>
    <property type="molecule type" value="Genomic_DNA"/>
</dbReference>
<dbReference type="SUPFAM" id="SSF53335">
    <property type="entry name" value="S-adenosyl-L-methionine-dependent methyltransferases"/>
    <property type="match status" value="1"/>
</dbReference>
<dbReference type="RefSeq" id="WP_070562447.1">
    <property type="nucleotide sequence ID" value="NZ_DALYQD010000007.1"/>
</dbReference>
<dbReference type="InterPro" id="IPR013216">
    <property type="entry name" value="Methyltransf_11"/>
</dbReference>
<proteinExistence type="predicted"/>
<protein>
    <submittedName>
        <fullName evidence="2">Class I SAM-dependent methyltransferase</fullName>
    </submittedName>
</protein>